<dbReference type="PROSITE" id="PS50801">
    <property type="entry name" value="STAS"/>
    <property type="match status" value="1"/>
</dbReference>
<dbReference type="InterPro" id="IPR002645">
    <property type="entry name" value="STAS_dom"/>
</dbReference>
<feature type="domain" description="STAS" evidence="1">
    <location>
        <begin position="14"/>
        <end position="108"/>
    </location>
</feature>
<protein>
    <submittedName>
        <fullName evidence="2">Anti-anti-sigma factor</fullName>
    </submittedName>
</protein>
<evidence type="ECO:0000313" key="3">
    <source>
        <dbReference type="Proteomes" id="UP000199699"/>
    </source>
</evidence>
<dbReference type="Gene3D" id="3.30.750.24">
    <property type="entry name" value="STAS domain"/>
    <property type="match status" value="1"/>
</dbReference>
<dbReference type="CDD" id="cd07043">
    <property type="entry name" value="STAS_anti-anti-sigma_factors"/>
    <property type="match status" value="1"/>
</dbReference>
<evidence type="ECO:0000313" key="2">
    <source>
        <dbReference type="EMBL" id="SCL35599.1"/>
    </source>
</evidence>
<dbReference type="Proteomes" id="UP000199699">
    <property type="component" value="Unassembled WGS sequence"/>
</dbReference>
<proteinExistence type="predicted"/>
<evidence type="ECO:0000259" key="1">
    <source>
        <dbReference type="PROSITE" id="PS50801"/>
    </source>
</evidence>
<dbReference type="Pfam" id="PF13466">
    <property type="entry name" value="STAS_2"/>
    <property type="match status" value="1"/>
</dbReference>
<reference evidence="2 3" key="1">
    <citation type="submission" date="2016-06" db="EMBL/GenBank/DDBJ databases">
        <authorList>
            <person name="Kjaerup R.B."/>
            <person name="Dalgaard T.S."/>
            <person name="Juul-Madsen H.R."/>
        </authorList>
    </citation>
    <scope>NUCLEOTIDE SEQUENCE [LARGE SCALE GENOMIC DNA]</scope>
    <source>
        <strain evidence="2 3">DSM 43818</strain>
    </source>
</reference>
<dbReference type="STRING" id="145857.GA0070616_5269"/>
<dbReference type="InterPro" id="IPR058548">
    <property type="entry name" value="MlaB-like_STAS"/>
</dbReference>
<keyword evidence="3" id="KW-1185">Reference proteome</keyword>
<organism evidence="2 3">
    <name type="scientific">Micromonospora nigra</name>
    <dbReference type="NCBI Taxonomy" id="145857"/>
    <lineage>
        <taxon>Bacteria</taxon>
        <taxon>Bacillati</taxon>
        <taxon>Actinomycetota</taxon>
        <taxon>Actinomycetes</taxon>
        <taxon>Micromonosporales</taxon>
        <taxon>Micromonosporaceae</taxon>
        <taxon>Micromonospora</taxon>
    </lineage>
</organism>
<dbReference type="EMBL" id="FMHT01000003">
    <property type="protein sequence ID" value="SCL35599.1"/>
    <property type="molecule type" value="Genomic_DNA"/>
</dbReference>
<dbReference type="InterPro" id="IPR036513">
    <property type="entry name" value="STAS_dom_sf"/>
</dbReference>
<dbReference type="SUPFAM" id="SSF52091">
    <property type="entry name" value="SpoIIaa-like"/>
    <property type="match status" value="1"/>
</dbReference>
<dbReference type="AlphaFoldDB" id="A0A1C6T1S9"/>
<name>A0A1C6T1S9_9ACTN</name>
<sequence>MIEVTRLDTGPARLRLTGDLDYDTAPELIAAAAELRRDGHRELVVDLAGVGLCDSSGLSAFVVLRRTGDGVRLTGVSSQLRALLDRTGLTELLELPDVVGDSVIREVG</sequence>
<accession>A0A1C6T1S9</accession>
<dbReference type="OrthoDB" id="4249752at2"/>
<gene>
    <name evidence="2" type="ORF">GA0070616_5269</name>
</gene>